<gene>
    <name evidence="6" type="ORF">BFJ69_g17106</name>
</gene>
<dbReference type="VEuPathDB" id="FungiDB:FOXG_21110"/>
<dbReference type="SUPFAM" id="SSF52540">
    <property type="entry name" value="P-loop containing nucleoside triphosphate hydrolases"/>
    <property type="match status" value="1"/>
</dbReference>
<dbReference type="VEuPathDB" id="FungiDB:FOMG_09674"/>
<evidence type="ECO:0000313" key="6">
    <source>
        <dbReference type="EMBL" id="RKK61634.1"/>
    </source>
</evidence>
<dbReference type="SMART" id="SM00248">
    <property type="entry name" value="ANK"/>
    <property type="match status" value="10"/>
</dbReference>
<feature type="repeat" description="ANK" evidence="3">
    <location>
        <begin position="769"/>
        <end position="801"/>
    </location>
</feature>
<feature type="repeat" description="ANK" evidence="3">
    <location>
        <begin position="802"/>
        <end position="834"/>
    </location>
</feature>
<feature type="repeat" description="ANK" evidence="3">
    <location>
        <begin position="1000"/>
        <end position="1032"/>
    </location>
</feature>
<dbReference type="Gene3D" id="3.40.50.300">
    <property type="entry name" value="P-loop containing nucleotide triphosphate hydrolases"/>
    <property type="match status" value="1"/>
</dbReference>
<dbReference type="PROSITE" id="PS50088">
    <property type="entry name" value="ANK_REPEAT"/>
    <property type="match status" value="9"/>
</dbReference>
<dbReference type="VEuPathDB" id="FungiDB:FOC1_g10004274"/>
<keyword evidence="1" id="KW-0677">Repeat</keyword>
<feature type="repeat" description="ANK" evidence="3">
    <location>
        <begin position="1033"/>
        <end position="1065"/>
    </location>
</feature>
<evidence type="ECO:0000313" key="7">
    <source>
        <dbReference type="Proteomes" id="UP000285084"/>
    </source>
</evidence>
<dbReference type="VEuPathDB" id="FungiDB:FOC4_g10001869"/>
<dbReference type="InterPro" id="IPR036770">
    <property type="entry name" value="Ankyrin_rpt-contain_sf"/>
</dbReference>
<dbReference type="Pfam" id="PF22939">
    <property type="entry name" value="WHD_GPIID"/>
    <property type="match status" value="1"/>
</dbReference>
<feature type="domain" description="GPI inositol-deacylase winged helix" evidence="4">
    <location>
        <begin position="543"/>
        <end position="625"/>
    </location>
</feature>
<evidence type="ECO:0000256" key="2">
    <source>
        <dbReference type="ARBA" id="ARBA00023043"/>
    </source>
</evidence>
<feature type="repeat" description="ANK" evidence="3">
    <location>
        <begin position="901"/>
        <end position="933"/>
    </location>
</feature>
<dbReference type="PROSITE" id="PS50297">
    <property type="entry name" value="ANK_REP_REGION"/>
    <property type="match status" value="9"/>
</dbReference>
<evidence type="ECO:0000259" key="4">
    <source>
        <dbReference type="Pfam" id="PF22939"/>
    </source>
</evidence>
<protein>
    <submittedName>
        <fullName evidence="6">Uncharacterized protein</fullName>
    </submittedName>
</protein>
<name>A0A420M974_FUSOX</name>
<feature type="domain" description="Nephrocystin 3-like N-terminal" evidence="5">
    <location>
        <begin position="271"/>
        <end position="417"/>
    </location>
</feature>
<dbReference type="VEuPathDB" id="FungiDB:FOMG_17593"/>
<dbReference type="InterPro" id="IPR027417">
    <property type="entry name" value="P-loop_NTPase"/>
</dbReference>
<dbReference type="VEuPathDB" id="FungiDB:HZS61_011484"/>
<dbReference type="InterPro" id="IPR002110">
    <property type="entry name" value="Ankyrin_rpt"/>
</dbReference>
<dbReference type="PRINTS" id="PR01415">
    <property type="entry name" value="ANKYRIN"/>
</dbReference>
<dbReference type="SUPFAM" id="SSF48403">
    <property type="entry name" value="Ankyrin repeat"/>
    <property type="match status" value="1"/>
</dbReference>
<dbReference type="Gene3D" id="1.25.40.20">
    <property type="entry name" value="Ankyrin repeat-containing domain"/>
    <property type="match status" value="4"/>
</dbReference>
<evidence type="ECO:0000256" key="1">
    <source>
        <dbReference type="ARBA" id="ARBA00022737"/>
    </source>
</evidence>
<proteinExistence type="predicted"/>
<evidence type="ECO:0000256" key="3">
    <source>
        <dbReference type="PROSITE-ProRule" id="PRU00023"/>
    </source>
</evidence>
<dbReference type="VEuPathDB" id="FungiDB:FOIG_14088"/>
<feature type="repeat" description="ANK" evidence="3">
    <location>
        <begin position="934"/>
        <end position="966"/>
    </location>
</feature>
<dbReference type="InterPro" id="IPR056884">
    <property type="entry name" value="NPHP3-like_N"/>
</dbReference>
<dbReference type="VEuPathDB" id="FungiDB:FOZG_12073"/>
<dbReference type="Pfam" id="PF13637">
    <property type="entry name" value="Ank_4"/>
    <property type="match status" value="2"/>
</dbReference>
<dbReference type="InterPro" id="IPR050745">
    <property type="entry name" value="Multifunctional_regulatory"/>
</dbReference>
<dbReference type="Pfam" id="PF24883">
    <property type="entry name" value="NPHP3_N"/>
    <property type="match status" value="1"/>
</dbReference>
<dbReference type="VEuPathDB" id="FungiDB:FOC4_g10005711"/>
<dbReference type="VEuPathDB" id="FungiDB:FOC1_g10002249"/>
<dbReference type="VEuPathDB" id="FungiDB:FOIG_10379"/>
<dbReference type="VEuPathDB" id="FungiDB:HZS61_010764"/>
<evidence type="ECO:0000259" key="5">
    <source>
        <dbReference type="Pfam" id="PF24883"/>
    </source>
</evidence>
<dbReference type="PANTHER" id="PTHR24189">
    <property type="entry name" value="MYOTROPHIN"/>
    <property type="match status" value="1"/>
</dbReference>
<organism evidence="6 7">
    <name type="scientific">Fusarium oxysporum</name>
    <name type="common">Fusarium vascular wilt</name>
    <dbReference type="NCBI Taxonomy" id="5507"/>
    <lineage>
        <taxon>Eukaryota</taxon>
        <taxon>Fungi</taxon>
        <taxon>Dikarya</taxon>
        <taxon>Ascomycota</taxon>
        <taxon>Pezizomycotina</taxon>
        <taxon>Sordariomycetes</taxon>
        <taxon>Hypocreomycetidae</taxon>
        <taxon>Hypocreales</taxon>
        <taxon>Nectriaceae</taxon>
        <taxon>Fusarium</taxon>
        <taxon>Fusarium oxysporum species complex</taxon>
    </lineage>
</organism>
<dbReference type="AlphaFoldDB" id="A0A420M974"/>
<dbReference type="InterPro" id="IPR054471">
    <property type="entry name" value="GPIID_WHD"/>
</dbReference>
<feature type="repeat" description="ANK" evidence="3">
    <location>
        <begin position="868"/>
        <end position="900"/>
    </location>
</feature>
<feature type="repeat" description="ANK" evidence="3">
    <location>
        <begin position="967"/>
        <end position="999"/>
    </location>
</feature>
<dbReference type="VEuPathDB" id="FungiDB:FOXG_12402"/>
<reference evidence="6 7" key="1">
    <citation type="journal article" date="2018" name="Sci. Rep.">
        <title>Characterisation of pathogen-specific regions and novel effector candidates in Fusarium oxysporum f. sp. cepae.</title>
        <authorList>
            <person name="Armitage A.D."/>
            <person name="Taylor A."/>
            <person name="Sobczyk M.K."/>
            <person name="Baxter L."/>
            <person name="Greenfield B.P."/>
            <person name="Bates H.J."/>
            <person name="Wilson F."/>
            <person name="Jackson A.C."/>
            <person name="Ott S."/>
            <person name="Harrison R.J."/>
            <person name="Clarkson J.P."/>
        </authorList>
    </citation>
    <scope>NUCLEOTIDE SEQUENCE [LARGE SCALE GENOMIC DNA]</scope>
    <source>
        <strain evidence="6 7">Fo_A13</strain>
    </source>
</reference>
<feature type="repeat" description="ANK" evidence="3">
    <location>
        <begin position="835"/>
        <end position="867"/>
    </location>
</feature>
<accession>A0A420M974</accession>
<sequence length="1099" mass="122407">MSTLLERIVPLKPEIRLAQAIKQFEMDLSDEQKAAFHSNKRQLCHSPPNIHDVMRLTAEIDRRVAGNVGGRRCFGTRLVNVLEAVQQFAALGDIVVGGSQNMIACGVWSLVRMTLLMLVNVSSWFDKLSELFMTVGRSAPRYQAMALLYPRSKKLQSHLSEYFLVVVRICHDLLKLTRKSMFARLVSFMTESDISSYQSDFDLWANAIKEEVNLLMAQQLQEQSRRLGLLHQYSEAESHRKELENRFRILDCCSTYDYQTTWKEIRRCGNTSWFTLQREYQDWKVRSESCTLLYSGKLGSGKSISLANMVEDLNLNRKYNFPVAYFFCRHDVPESLRARTILGSLARQLLCTIGELITMSEDLAVTGLPALDSDGILRLLNRTINPTCRAYFILDGLDECDENQREDMIRRLQQVQSVFPLLVCLSFRQEAGNALTLHPEHFAKPSVIFIPENNPDIAEFIQTELERRLESRVESRRLRVGVPTLVLEIRDALLERAQGMFLWVVLQINSLCLAKTDESIRHALADLPRDLPGTFSRILEQSAALGKEDQRRILELITAAYRPLSTDELREALSVVPGDPDWNQARMPNNIYTALACCGSLVVVDEETLLVKLIHHSVKQFLLSGPGGVTSQTFTIQDANKTMADVVMTYLNYGVFDTQLSSRVIPQVRHGAVPMKIVSSVLDSSSIEKVALRLLKSQKPSSINVSKVLAREAQCSKMQPTNQYSFLFYARLYWAQHTLRDSKQDPAIYRSLCRALDRNVLTVDASDEFGRTPLWWAIERGQEAVVRLLLEKGAAIEAEGDFGRMALSWAAKGGHEAVVRLLLEKGAGSELKGGNGRTTLSWAAEGGHEAVVRLLLEKGAAVEAEDGNGRTLLSWAAGGGHEAVVRLLLEKDAAIESKDDLGRTPLSWAAVAGHEAVVRLLLEKGATIESKDNGGRTPLSWAAGNGHEAVVRLLLEKGANTDSRDTNGRTPLWWAAGDGREAVVRLLLEKDAAIESKDDLGRTPLSWAAGGGHEAVMRLLLDKGAAIESKDSLGRTPLSWAAGNGHEAVVRLLLEKGATIESKDYLGRTPLPWAAQNGHEAVVRLLDSSDHNLVTMVEP</sequence>
<dbReference type="VEuPathDB" id="FungiDB:FOZG_15549"/>
<keyword evidence="2 3" id="KW-0040">ANK repeat</keyword>
<dbReference type="Proteomes" id="UP000285084">
    <property type="component" value="Unassembled WGS sequence"/>
</dbReference>
<dbReference type="PANTHER" id="PTHR24189:SF50">
    <property type="entry name" value="ANKYRIN REPEAT AND SOCS BOX PROTEIN 2"/>
    <property type="match status" value="1"/>
</dbReference>
<dbReference type="EMBL" id="MRCX01000652">
    <property type="protein sequence ID" value="RKK61634.1"/>
    <property type="molecule type" value="Genomic_DNA"/>
</dbReference>
<comment type="caution">
    <text evidence="6">The sequence shown here is derived from an EMBL/GenBank/DDBJ whole genome shotgun (WGS) entry which is preliminary data.</text>
</comment>
<dbReference type="Pfam" id="PF12796">
    <property type="entry name" value="Ank_2"/>
    <property type="match status" value="3"/>
</dbReference>